<dbReference type="AlphaFoldDB" id="A0A379S506"/>
<evidence type="ECO:0000313" key="1">
    <source>
        <dbReference type="EMBL" id="SUG15055.1"/>
    </source>
</evidence>
<dbReference type="EMBL" id="UGWZ01000001">
    <property type="protein sequence ID" value="SUG15055.1"/>
    <property type="molecule type" value="Genomic_DNA"/>
</dbReference>
<dbReference type="Gene3D" id="3.30.70.100">
    <property type="match status" value="1"/>
</dbReference>
<organism evidence="1 2">
    <name type="scientific">Salmonella enterica subsp. arizonae</name>
    <dbReference type="NCBI Taxonomy" id="59203"/>
    <lineage>
        <taxon>Bacteria</taxon>
        <taxon>Pseudomonadati</taxon>
        <taxon>Pseudomonadota</taxon>
        <taxon>Gammaproteobacteria</taxon>
        <taxon>Enterobacterales</taxon>
        <taxon>Enterobacteriaceae</taxon>
        <taxon>Salmonella</taxon>
    </lineage>
</organism>
<dbReference type="SUPFAM" id="SSF54909">
    <property type="entry name" value="Dimeric alpha+beta barrel"/>
    <property type="match status" value="1"/>
</dbReference>
<reference evidence="1 2" key="1">
    <citation type="submission" date="2018-06" db="EMBL/GenBank/DDBJ databases">
        <authorList>
            <consortium name="Pathogen Informatics"/>
            <person name="Doyle S."/>
        </authorList>
    </citation>
    <scope>NUCLEOTIDE SEQUENCE [LARGE SCALE GENOMIC DNA]</scope>
    <source>
        <strain evidence="1 2">NCTC7295</strain>
    </source>
</reference>
<proteinExistence type="predicted"/>
<evidence type="ECO:0000313" key="2">
    <source>
        <dbReference type="Proteomes" id="UP000254124"/>
    </source>
</evidence>
<gene>
    <name evidence="1" type="ORF">NCTC7295_02711</name>
</gene>
<dbReference type="Proteomes" id="UP000254124">
    <property type="component" value="Unassembled WGS sequence"/>
</dbReference>
<name>A0A379S506_SALER</name>
<accession>A0A379S506</accession>
<dbReference type="InterPro" id="IPR011008">
    <property type="entry name" value="Dimeric_a/b-barrel"/>
</dbReference>
<protein>
    <submittedName>
        <fullName evidence="1">Dimeric alpha-beta barrel domain protein</fullName>
    </submittedName>
</protein>
<sequence length="134" mass="15991">MSLFLTSFIFEKKEYDEEFYQLDGWIERYTQSIDGYIGMESYTDAASGRMINNYYWQTRESMELLINNLQHQQAKSQSHNSFPVTRRLLQKFMGVITLTCPIRWHHFQFLMALCNSMNLPFGYRCAFAVQGRRI</sequence>